<reference evidence="1 2" key="1">
    <citation type="submission" date="2017-03" db="EMBL/GenBank/DDBJ databases">
        <title>Genome analysis of Rhizobial strains effectives or ineffectives for nitrogen fixation isolated from bean seeds.</title>
        <authorList>
            <person name="Peralta H."/>
            <person name="Aguilar-Vera A."/>
            <person name="Mora Y."/>
            <person name="Vargas-Lagunas C."/>
            <person name="Girard L."/>
            <person name="Mora J."/>
        </authorList>
    </citation>
    <scope>NUCLEOTIDE SEQUENCE [LARGE SCALE GENOMIC DNA]</scope>
    <source>
        <strain evidence="1 2">CCGM3</strain>
    </source>
</reference>
<dbReference type="EMBL" id="NAAC01000006">
    <property type="protein sequence ID" value="RDJ14439.1"/>
    <property type="molecule type" value="Genomic_DNA"/>
</dbReference>
<proteinExistence type="predicted"/>
<dbReference type="InterPro" id="IPR011739">
    <property type="entry name" value="GTA_rcc01693"/>
</dbReference>
<dbReference type="InterPro" id="IPR019056">
    <property type="entry name" value="Phage_TAC_6"/>
</dbReference>
<evidence type="ECO:0008006" key="3">
    <source>
        <dbReference type="Google" id="ProtNLM"/>
    </source>
</evidence>
<comment type="caution">
    <text evidence="1">The sequence shown here is derived from an EMBL/GenBank/DDBJ whole genome shotgun (WGS) entry which is preliminary data.</text>
</comment>
<accession>A0A370KTX2</accession>
<evidence type="ECO:0000313" key="1">
    <source>
        <dbReference type="EMBL" id="RDJ14439.1"/>
    </source>
</evidence>
<gene>
    <name evidence="1" type="ORF">B5K06_05950</name>
</gene>
<dbReference type="AlphaFoldDB" id="A0A370KTX2"/>
<organism evidence="1 2">
    <name type="scientific">Rhizobium grahamii</name>
    <dbReference type="NCBI Taxonomy" id="1120045"/>
    <lineage>
        <taxon>Bacteria</taxon>
        <taxon>Pseudomonadati</taxon>
        <taxon>Pseudomonadota</taxon>
        <taxon>Alphaproteobacteria</taxon>
        <taxon>Hyphomicrobiales</taxon>
        <taxon>Rhizobiaceae</taxon>
        <taxon>Rhizobium/Agrobacterium group</taxon>
        <taxon>Rhizobium</taxon>
    </lineage>
</organism>
<name>A0A370KTX2_9HYPH</name>
<evidence type="ECO:0000313" key="2">
    <source>
        <dbReference type="Proteomes" id="UP000254939"/>
    </source>
</evidence>
<protein>
    <recommendedName>
        <fullName evidence="3">Phage tail assembly chaperone</fullName>
    </recommendedName>
</protein>
<dbReference type="Pfam" id="PF09550">
    <property type="entry name" value="Phage_TAC_6"/>
    <property type="match status" value="1"/>
</dbReference>
<dbReference type="Proteomes" id="UP000254939">
    <property type="component" value="Unassembled WGS sequence"/>
</dbReference>
<sequence length="95" mass="10322">MHWGERGDCRAPPLAAADIETDRATPFPWARVLHVGLCLLRLPPAIFWAMTPVEFHAVAGGLAPRSIVARADLGALMAQFPDGLTPSKRRNDHGD</sequence>
<dbReference type="NCBIfam" id="TIGR02216">
    <property type="entry name" value="phage_TIGR02216"/>
    <property type="match status" value="1"/>
</dbReference>